<dbReference type="PRINTS" id="PR00258">
    <property type="entry name" value="SPERACTRCPTR"/>
</dbReference>
<dbReference type="Gene3D" id="3.10.250.10">
    <property type="entry name" value="SRCR-like domain"/>
    <property type="match status" value="5"/>
</dbReference>
<feature type="region of interest" description="Disordered" evidence="10">
    <location>
        <begin position="533"/>
        <end position="563"/>
    </location>
</feature>
<dbReference type="PROSITE" id="PS50287">
    <property type="entry name" value="SRCR_2"/>
    <property type="match status" value="5"/>
</dbReference>
<dbReference type="FunFam" id="3.10.250.10:FF:000009">
    <property type="entry name" value="WC1"/>
    <property type="match status" value="1"/>
</dbReference>
<feature type="disulfide bond" evidence="9">
    <location>
        <begin position="462"/>
        <end position="523"/>
    </location>
</feature>
<gene>
    <name evidence="13" type="ORF">M9458_051509</name>
</gene>
<feature type="non-terminal residue" evidence="13">
    <location>
        <position position="596"/>
    </location>
</feature>
<dbReference type="SUPFAM" id="SSF56487">
    <property type="entry name" value="SRCR-like"/>
    <property type="match status" value="5"/>
</dbReference>
<keyword evidence="14" id="KW-1185">Reference proteome</keyword>
<evidence type="ECO:0000256" key="6">
    <source>
        <dbReference type="ARBA" id="ARBA00023136"/>
    </source>
</evidence>
<feature type="compositionally biased region" description="Low complexity" evidence="10">
    <location>
        <begin position="533"/>
        <end position="553"/>
    </location>
</feature>
<feature type="non-terminal residue" evidence="13">
    <location>
        <position position="1"/>
    </location>
</feature>
<dbReference type="EMBL" id="JAMKFB020000130">
    <property type="protein sequence ID" value="KAL0153182.1"/>
    <property type="molecule type" value="Genomic_DNA"/>
</dbReference>
<feature type="disulfide bond" evidence="9">
    <location>
        <begin position="287"/>
        <end position="297"/>
    </location>
</feature>
<name>A0ABD0MT35_CIRMR</name>
<dbReference type="AlphaFoldDB" id="A0ABD0MT35"/>
<proteinExistence type="predicted"/>
<evidence type="ECO:0000256" key="1">
    <source>
        <dbReference type="ARBA" id="ARBA00004167"/>
    </source>
</evidence>
<dbReference type="GO" id="GO:0016020">
    <property type="term" value="C:membrane"/>
    <property type="evidence" value="ECO:0007669"/>
    <property type="project" value="UniProtKB-SubCell"/>
</dbReference>
<evidence type="ECO:0000256" key="10">
    <source>
        <dbReference type="SAM" id="MobiDB-lite"/>
    </source>
</evidence>
<dbReference type="PANTHER" id="PTHR19331:SF468">
    <property type="entry name" value="SCAVENGER RECEPTOR CYSTEINE-RICH TYPE 1 PROTEIN M160"/>
    <property type="match status" value="1"/>
</dbReference>
<evidence type="ECO:0000256" key="8">
    <source>
        <dbReference type="ARBA" id="ARBA00023180"/>
    </source>
</evidence>
<dbReference type="SMART" id="SM00202">
    <property type="entry name" value="SR"/>
    <property type="match status" value="5"/>
</dbReference>
<sequence>YGDLKLANSSDSCSGRVEIQFLSKWGTVCDVCWDMRAASVLCRQLNCGIAVSVVGSDWFGEGSAEIWADVFDCEGNETKLSECSISSWSRAECSHKRDIGVICSDSSLALHDGLVRLSGERQCEGEVEVFIRQVWRRVLLDSWSLTESSVVCRQLGCGSVLNFYGSSSSSPEHSHECVTGFQCSGSEAHLRNCSSPQTLNCSSAQQLSITCLGRGSIRLVGSGGDCAGRLEVFHSGSWGTVCDDSWDIKDAHVVCRQLQCGVALSNQQVPAWFGPGSGPIWLDEVECEGNETSLWSCSSPGWGKHDCNHKEDVGVVCSEFKEVRLTEGCEGNVEIFYNGSWGNVCWNQMDRDTVSLICQELNCGRSGVLSDSTARVESAPNWLDKVKCRPHDSNLWQCPSSPWGQNDCGEEEVAKIICSDHVPLRLSGGEGRCSGRLEVYHNAVWGSVCDDQWDISDGQVVCRQLGCGAALRADGNSVLGAGEGVVWMNKVECRGNEIHLWDCPLSLKNHTDCSRKKHAGLTCADLPDLSVSTTPATTTSASPPVSPPVRSTSFAPPAVSPQSSVPPVLVIVLVVVLLLLLVPLLILIQQNRVMRR</sequence>
<dbReference type="Pfam" id="PF00530">
    <property type="entry name" value="SRCR"/>
    <property type="match status" value="5"/>
</dbReference>
<feature type="domain" description="SRCR" evidence="12">
    <location>
        <begin position="323"/>
        <end position="419"/>
    </location>
</feature>
<evidence type="ECO:0000256" key="11">
    <source>
        <dbReference type="SAM" id="Phobius"/>
    </source>
</evidence>
<evidence type="ECO:0000256" key="7">
    <source>
        <dbReference type="ARBA" id="ARBA00023157"/>
    </source>
</evidence>
<feature type="domain" description="SRCR" evidence="12">
    <location>
        <begin position="217"/>
        <end position="318"/>
    </location>
</feature>
<feature type="disulfide bond" evidence="9">
    <location>
        <begin position="493"/>
        <end position="503"/>
    </location>
</feature>
<evidence type="ECO:0000256" key="2">
    <source>
        <dbReference type="ARBA" id="ARBA00022692"/>
    </source>
</evidence>
<feature type="disulfide bond" evidence="9">
    <location>
        <begin position="183"/>
        <end position="193"/>
    </location>
</feature>
<keyword evidence="3" id="KW-0732">Signal</keyword>
<feature type="disulfide bond" evidence="9">
    <location>
        <begin position="388"/>
        <end position="398"/>
    </location>
</feature>
<evidence type="ECO:0000256" key="4">
    <source>
        <dbReference type="ARBA" id="ARBA00022737"/>
    </source>
</evidence>
<keyword evidence="4" id="KW-0677">Repeat</keyword>
<comment type="caution">
    <text evidence="9">Lacks conserved residue(s) required for the propagation of feature annotation.</text>
</comment>
<feature type="domain" description="SRCR" evidence="12">
    <location>
        <begin position="424"/>
        <end position="524"/>
    </location>
</feature>
<keyword evidence="8" id="KW-0325">Glycoprotein</keyword>
<dbReference type="Proteomes" id="UP001529510">
    <property type="component" value="Unassembled WGS sequence"/>
</dbReference>
<evidence type="ECO:0000256" key="3">
    <source>
        <dbReference type="ARBA" id="ARBA00022729"/>
    </source>
</evidence>
<dbReference type="PANTHER" id="PTHR19331">
    <property type="entry name" value="SCAVENGER RECEPTOR DOMAIN-CONTAINING"/>
    <property type="match status" value="1"/>
</dbReference>
<dbReference type="FunFam" id="3.10.250.10:FF:000016">
    <property type="entry name" value="Scavenger receptor cysteine-rich protein type 12"/>
    <property type="match status" value="1"/>
</dbReference>
<feature type="disulfide bond" evidence="9">
    <location>
        <begin position="449"/>
        <end position="513"/>
    </location>
</feature>
<keyword evidence="5 11" id="KW-1133">Transmembrane helix</keyword>
<organism evidence="13 14">
    <name type="scientific">Cirrhinus mrigala</name>
    <name type="common">Mrigala</name>
    <dbReference type="NCBI Taxonomy" id="683832"/>
    <lineage>
        <taxon>Eukaryota</taxon>
        <taxon>Metazoa</taxon>
        <taxon>Chordata</taxon>
        <taxon>Craniata</taxon>
        <taxon>Vertebrata</taxon>
        <taxon>Euteleostomi</taxon>
        <taxon>Actinopterygii</taxon>
        <taxon>Neopterygii</taxon>
        <taxon>Teleostei</taxon>
        <taxon>Ostariophysi</taxon>
        <taxon>Cypriniformes</taxon>
        <taxon>Cyprinidae</taxon>
        <taxon>Labeoninae</taxon>
        <taxon>Labeonini</taxon>
        <taxon>Cirrhinus</taxon>
    </lineage>
</organism>
<accession>A0ABD0MT35</accession>
<feature type="disulfide bond" evidence="9">
    <location>
        <begin position="73"/>
        <end position="83"/>
    </location>
</feature>
<feature type="transmembrane region" description="Helical" evidence="11">
    <location>
        <begin position="568"/>
        <end position="588"/>
    </location>
</feature>
<dbReference type="PROSITE" id="PS00420">
    <property type="entry name" value="SRCR_1"/>
    <property type="match status" value="1"/>
</dbReference>
<evidence type="ECO:0000256" key="5">
    <source>
        <dbReference type="ARBA" id="ARBA00022989"/>
    </source>
</evidence>
<comment type="subcellular location">
    <subcellularLocation>
        <location evidence="1">Membrane</location>
        <topology evidence="1">Single-pass membrane protein</topology>
    </subcellularLocation>
</comment>
<keyword evidence="2 11" id="KW-0812">Transmembrane</keyword>
<dbReference type="InterPro" id="IPR036772">
    <property type="entry name" value="SRCR-like_dom_sf"/>
</dbReference>
<evidence type="ECO:0000259" key="12">
    <source>
        <dbReference type="PROSITE" id="PS50287"/>
    </source>
</evidence>
<evidence type="ECO:0000313" key="13">
    <source>
        <dbReference type="EMBL" id="KAL0153182.1"/>
    </source>
</evidence>
<keyword evidence="7 9" id="KW-1015">Disulfide bond</keyword>
<feature type="domain" description="SRCR" evidence="12">
    <location>
        <begin position="4"/>
        <end position="104"/>
    </location>
</feature>
<comment type="caution">
    <text evidence="13">The sequence shown here is derived from an EMBL/GenBank/DDBJ whole genome shotgun (WGS) entry which is preliminary data.</text>
</comment>
<feature type="domain" description="SRCR" evidence="12">
    <location>
        <begin position="115"/>
        <end position="212"/>
    </location>
</feature>
<protein>
    <recommendedName>
        <fullName evidence="12">SRCR domain-containing protein</fullName>
    </recommendedName>
</protein>
<dbReference type="InterPro" id="IPR001190">
    <property type="entry name" value="SRCR"/>
</dbReference>
<dbReference type="FunFam" id="3.10.250.10:FF:000002">
    <property type="entry name" value="Scavenger receptor cysteine-rich type 1 protein M130"/>
    <property type="match status" value="2"/>
</dbReference>
<reference evidence="13 14" key="1">
    <citation type="submission" date="2024-05" db="EMBL/GenBank/DDBJ databases">
        <title>Genome sequencing and assembly of Indian major carp, Cirrhinus mrigala (Hamilton, 1822).</title>
        <authorList>
            <person name="Mohindra V."/>
            <person name="Chowdhury L.M."/>
            <person name="Lal K."/>
            <person name="Jena J.K."/>
        </authorList>
    </citation>
    <scope>NUCLEOTIDE SEQUENCE [LARGE SCALE GENOMIC DNA]</scope>
    <source>
        <strain evidence="13">CM1030</strain>
        <tissue evidence="13">Blood</tissue>
    </source>
</reference>
<dbReference type="FunFam" id="3.10.250.10:FF:000012">
    <property type="entry name" value="CD163 molecule like 1"/>
    <property type="match status" value="1"/>
</dbReference>
<feature type="disulfide bond" evidence="9">
    <location>
        <begin position="29"/>
        <end position="93"/>
    </location>
</feature>
<feature type="disulfide bond" evidence="9">
    <location>
        <begin position="42"/>
        <end position="103"/>
    </location>
</feature>
<evidence type="ECO:0000313" key="14">
    <source>
        <dbReference type="Proteomes" id="UP001529510"/>
    </source>
</evidence>
<keyword evidence="6 11" id="KW-0472">Membrane</keyword>
<evidence type="ECO:0000256" key="9">
    <source>
        <dbReference type="PROSITE-ProRule" id="PRU00196"/>
    </source>
</evidence>